<evidence type="ECO:0000259" key="2">
    <source>
        <dbReference type="Pfam" id="PF26566"/>
    </source>
</evidence>
<evidence type="ECO:0000313" key="4">
    <source>
        <dbReference type="Proteomes" id="UP000645610"/>
    </source>
</evidence>
<keyword evidence="1" id="KW-0472">Membrane</keyword>
<evidence type="ECO:0000313" key="3">
    <source>
        <dbReference type="EMBL" id="MBF9141281.1"/>
    </source>
</evidence>
<comment type="caution">
    <text evidence="3">The sequence shown here is derived from an EMBL/GenBank/DDBJ whole genome shotgun (WGS) entry which is preliminary data.</text>
</comment>
<accession>A0A931BGM5</accession>
<keyword evidence="4" id="KW-1185">Reference proteome</keyword>
<feature type="transmembrane region" description="Helical" evidence="1">
    <location>
        <begin position="76"/>
        <end position="102"/>
    </location>
</feature>
<dbReference type="RefSeq" id="WP_196285656.1">
    <property type="nucleotide sequence ID" value="NZ_JADQDP010000002.1"/>
</dbReference>
<reference evidence="3 4" key="1">
    <citation type="submission" date="2020-11" db="EMBL/GenBank/DDBJ databases">
        <authorList>
            <person name="Kim M.K."/>
        </authorList>
    </citation>
    <scope>NUCLEOTIDE SEQUENCE [LARGE SCALE GENOMIC DNA]</scope>
    <source>
        <strain evidence="3 4">BT439</strain>
    </source>
</reference>
<dbReference type="AlphaFoldDB" id="A0A931BGM5"/>
<name>A0A931BGM5_9BACT</name>
<feature type="transmembrane region" description="Helical" evidence="1">
    <location>
        <begin position="6"/>
        <end position="28"/>
    </location>
</feature>
<gene>
    <name evidence="3" type="ORF">I2I01_06525</name>
</gene>
<evidence type="ECO:0000256" key="1">
    <source>
        <dbReference type="SAM" id="Phobius"/>
    </source>
</evidence>
<keyword evidence="1" id="KW-0812">Transmembrane</keyword>
<proteinExistence type="predicted"/>
<dbReference type="Proteomes" id="UP000645610">
    <property type="component" value="Unassembled WGS sequence"/>
</dbReference>
<protein>
    <recommendedName>
        <fullName evidence="2">PH domain-containing protein</fullName>
    </recommendedName>
</protein>
<feature type="transmembrane region" description="Helical" evidence="1">
    <location>
        <begin position="49"/>
        <end position="70"/>
    </location>
</feature>
<keyword evidence="1" id="KW-1133">Transmembrane helix</keyword>
<sequence>MTPETGLLLFVLLLVIGLPLGLSADSYFHMQRLNRPVVCFVHRSWREMSFWWTLFQTLFGVTLLVGPWIFAVAHDAASFALIATPASLLVAWRQFPAICLYYTYRRWDGRARFCFNRAEKRMTYFNRELSLTFALSEIDSLSRYTPPASRTASADYSYTVMHLNSGRTLVVTSLLCDDIDWLTILPAVKTEVIKHSFAWLPTDFKFKKFFSPFSN</sequence>
<dbReference type="EMBL" id="JADQDP010000002">
    <property type="protein sequence ID" value="MBF9141281.1"/>
    <property type="molecule type" value="Genomic_DNA"/>
</dbReference>
<feature type="domain" description="PH" evidence="2">
    <location>
        <begin position="43"/>
        <end position="178"/>
    </location>
</feature>
<dbReference type="InterPro" id="IPR058916">
    <property type="entry name" value="PH_40"/>
</dbReference>
<dbReference type="Pfam" id="PF26566">
    <property type="entry name" value="PH_40"/>
    <property type="match status" value="1"/>
</dbReference>
<organism evidence="3 4">
    <name type="scientific">Hymenobacter properus</name>
    <dbReference type="NCBI Taxonomy" id="2791026"/>
    <lineage>
        <taxon>Bacteria</taxon>
        <taxon>Pseudomonadati</taxon>
        <taxon>Bacteroidota</taxon>
        <taxon>Cytophagia</taxon>
        <taxon>Cytophagales</taxon>
        <taxon>Hymenobacteraceae</taxon>
        <taxon>Hymenobacter</taxon>
    </lineage>
</organism>